<dbReference type="PANTHER" id="PTHR32494:SF5">
    <property type="entry name" value="ALLANTOATE AMIDOHYDROLASE"/>
    <property type="match status" value="1"/>
</dbReference>
<comment type="caution">
    <text evidence="3">The sequence shown here is derived from an EMBL/GenBank/DDBJ whole genome shotgun (WGS) entry which is preliminary data.</text>
</comment>
<organism evidence="3 4">
    <name type="scientific">Pseudonocardia eucalypti</name>
    <dbReference type="NCBI Taxonomy" id="648755"/>
    <lineage>
        <taxon>Bacteria</taxon>
        <taxon>Bacillati</taxon>
        <taxon>Actinomycetota</taxon>
        <taxon>Actinomycetes</taxon>
        <taxon>Pseudonocardiales</taxon>
        <taxon>Pseudonocardiaceae</taxon>
        <taxon>Pseudonocardia</taxon>
    </lineage>
</organism>
<dbReference type="GO" id="GO:0016787">
    <property type="term" value="F:hydrolase activity"/>
    <property type="evidence" value="ECO:0007669"/>
    <property type="project" value="UniProtKB-KW"/>
</dbReference>
<dbReference type="SUPFAM" id="SSF55031">
    <property type="entry name" value="Bacterial exopeptidase dimerisation domain"/>
    <property type="match status" value="1"/>
</dbReference>
<dbReference type="RefSeq" id="WP_345702896.1">
    <property type="nucleotide sequence ID" value="NZ_BAABJP010000015.1"/>
</dbReference>
<keyword evidence="2 3" id="KW-0378">Hydrolase</keyword>
<dbReference type="SUPFAM" id="SSF53187">
    <property type="entry name" value="Zn-dependent exopeptidases"/>
    <property type="match status" value="1"/>
</dbReference>
<evidence type="ECO:0000313" key="3">
    <source>
        <dbReference type="EMBL" id="GAA5157089.1"/>
    </source>
</evidence>
<dbReference type="EMBL" id="BAABJP010000015">
    <property type="protein sequence ID" value="GAA5157089.1"/>
    <property type="molecule type" value="Genomic_DNA"/>
</dbReference>
<dbReference type="CDD" id="cd03884">
    <property type="entry name" value="M20_bAS"/>
    <property type="match status" value="1"/>
</dbReference>
<dbReference type="NCBIfam" id="TIGR01879">
    <property type="entry name" value="hydantase"/>
    <property type="match status" value="1"/>
</dbReference>
<sequence>MTAQGLNPPSPPMPDAERLAAAIDGLAEFHDSTRPGWSREVFSEPYRASREWVRARMADAGLDPVVDAAGNIVGRLPGARGGGPALVTGSHTDTVPLGGRFDGIVGVLSGIEVATRLRETGTVLEHDLLVVDFLGEEANEFGISCMGSRSVAGVLEAGHLNRVDGSGVRLGDALDGFGVDPSAALRQAWRAGDVHAYVELHIEQGPLLERSGERIGVVTAIAGIDRLLVNFAGRAGHAGTTPMADRHDALVSAAAAVLTVDRVGCGAPVHGVATSGYIRSGPGSMGVISDHARLWAEIRSVDGSWLAGARRRIVDEIAAEAAARGVEIDVEWLSDQDPVPTAPALRDTIGAAADELGLSWKAVPSGAGHDAAHLARLGPMGMIFVPSRDGRSHCPEEFTPASDIAAGAHVLAATLLRLDRS</sequence>
<proteinExistence type="inferred from homology"/>
<dbReference type="Pfam" id="PF01546">
    <property type="entry name" value="Peptidase_M20"/>
    <property type="match status" value="1"/>
</dbReference>
<dbReference type="InterPro" id="IPR010158">
    <property type="entry name" value="Amidase_Cbmase"/>
</dbReference>
<dbReference type="PIRSF" id="PIRSF001235">
    <property type="entry name" value="Amidase_carbamoylase"/>
    <property type="match status" value="1"/>
</dbReference>
<name>A0ABP9Q873_9PSEU</name>
<evidence type="ECO:0000256" key="2">
    <source>
        <dbReference type="ARBA" id="ARBA00022801"/>
    </source>
</evidence>
<dbReference type="InterPro" id="IPR002933">
    <property type="entry name" value="Peptidase_M20"/>
</dbReference>
<dbReference type="Proteomes" id="UP001428817">
    <property type="component" value="Unassembled WGS sequence"/>
</dbReference>
<accession>A0ABP9Q873</accession>
<gene>
    <name evidence="3" type="ORF">GCM10023321_34710</name>
</gene>
<dbReference type="Gene3D" id="3.40.630.10">
    <property type="entry name" value="Zn peptidases"/>
    <property type="match status" value="1"/>
</dbReference>
<reference evidence="4" key="1">
    <citation type="journal article" date="2019" name="Int. J. Syst. Evol. Microbiol.">
        <title>The Global Catalogue of Microorganisms (GCM) 10K type strain sequencing project: providing services to taxonomists for standard genome sequencing and annotation.</title>
        <authorList>
            <consortium name="The Broad Institute Genomics Platform"/>
            <consortium name="The Broad Institute Genome Sequencing Center for Infectious Disease"/>
            <person name="Wu L."/>
            <person name="Ma J."/>
        </authorList>
    </citation>
    <scope>NUCLEOTIDE SEQUENCE [LARGE SCALE GENOMIC DNA]</scope>
    <source>
        <strain evidence="4">JCM 18303</strain>
    </source>
</reference>
<protein>
    <submittedName>
        <fullName evidence="3">Zn-dependent hydrolase</fullName>
    </submittedName>
</protein>
<dbReference type="PANTHER" id="PTHR32494">
    <property type="entry name" value="ALLANTOATE DEIMINASE-RELATED"/>
    <property type="match status" value="1"/>
</dbReference>
<evidence type="ECO:0000313" key="4">
    <source>
        <dbReference type="Proteomes" id="UP001428817"/>
    </source>
</evidence>
<comment type="similarity">
    <text evidence="1">Belongs to the peptidase M20 family.</text>
</comment>
<dbReference type="InterPro" id="IPR036264">
    <property type="entry name" value="Bact_exopeptidase_dim_dom"/>
</dbReference>
<dbReference type="Gene3D" id="3.30.70.360">
    <property type="match status" value="1"/>
</dbReference>
<keyword evidence="4" id="KW-1185">Reference proteome</keyword>
<evidence type="ECO:0000256" key="1">
    <source>
        <dbReference type="ARBA" id="ARBA00006153"/>
    </source>
</evidence>